<dbReference type="SUPFAM" id="SSF74650">
    <property type="entry name" value="Galactose mutarotase-like"/>
    <property type="match status" value="1"/>
</dbReference>
<dbReference type="InterPro" id="IPR003159">
    <property type="entry name" value="Lyase_8_central_dom"/>
</dbReference>
<dbReference type="InterPro" id="IPR015177">
    <property type="entry name" value="Lyase_catalyt"/>
</dbReference>
<comment type="similarity">
    <text evidence="1">Belongs to the polysaccharide lyase 8 family.</text>
</comment>
<protein>
    <submittedName>
        <fullName evidence="5">Chondroitin sulfate ABC exolyase</fullName>
    </submittedName>
</protein>
<dbReference type="GO" id="GO:0005975">
    <property type="term" value="P:carbohydrate metabolic process"/>
    <property type="evidence" value="ECO:0007669"/>
    <property type="project" value="InterPro"/>
</dbReference>
<dbReference type="EMBL" id="CACRXK020002898">
    <property type="protein sequence ID" value="CAB3996575.1"/>
    <property type="molecule type" value="Genomic_DNA"/>
</dbReference>
<feature type="domain" description="Polysaccharide lyase family 8 central" evidence="2">
    <location>
        <begin position="645"/>
        <end position="810"/>
    </location>
</feature>
<dbReference type="GO" id="GO:0030246">
    <property type="term" value="F:carbohydrate binding"/>
    <property type="evidence" value="ECO:0007669"/>
    <property type="project" value="InterPro"/>
</dbReference>
<comment type="caution">
    <text evidence="5">The sequence shown here is derived from an EMBL/GenBank/DDBJ whole genome shotgun (WGS) entry which is preliminary data.</text>
</comment>
<dbReference type="Pfam" id="PF02278">
    <property type="entry name" value="Lyase_8"/>
    <property type="match status" value="1"/>
</dbReference>
<dbReference type="GO" id="GO:0016837">
    <property type="term" value="F:carbon-oxygen lyase activity, acting on polysaccharides"/>
    <property type="evidence" value="ECO:0007669"/>
    <property type="project" value="UniProtKB-ARBA"/>
</dbReference>
<dbReference type="Gene3D" id="2.70.98.10">
    <property type="match status" value="1"/>
</dbReference>
<dbReference type="SUPFAM" id="SSF48230">
    <property type="entry name" value="Chondroitin AC/alginate lyase"/>
    <property type="match status" value="1"/>
</dbReference>
<dbReference type="PANTHER" id="PTHR37322:SF3">
    <property type="entry name" value="CHONDROITIN SULFATE ABC EXOLYASE"/>
    <property type="match status" value="1"/>
</dbReference>
<evidence type="ECO:0000256" key="1">
    <source>
        <dbReference type="ARBA" id="ARBA00006699"/>
    </source>
</evidence>
<evidence type="ECO:0000313" key="6">
    <source>
        <dbReference type="Proteomes" id="UP001152795"/>
    </source>
</evidence>
<dbReference type="InterPro" id="IPR008979">
    <property type="entry name" value="Galactose-bd-like_sf"/>
</dbReference>
<evidence type="ECO:0000259" key="3">
    <source>
        <dbReference type="Pfam" id="PF09092"/>
    </source>
</evidence>
<dbReference type="GO" id="GO:0006027">
    <property type="term" value="P:glycosaminoglycan catabolic process"/>
    <property type="evidence" value="ECO:0007669"/>
    <property type="project" value="InterPro"/>
</dbReference>
<dbReference type="InterPro" id="IPR011013">
    <property type="entry name" value="Gal_mutarotase_sf_dom"/>
</dbReference>
<evidence type="ECO:0000259" key="2">
    <source>
        <dbReference type="Pfam" id="PF02278"/>
    </source>
</evidence>
<dbReference type="Proteomes" id="UP001152795">
    <property type="component" value="Unassembled WGS sequence"/>
</dbReference>
<feature type="domain" description="Lyase N-terminal" evidence="3">
    <location>
        <begin position="47"/>
        <end position="150"/>
    </location>
</feature>
<name>A0A7D9DXN4_PARCT</name>
<dbReference type="PANTHER" id="PTHR37322">
    <property type="match status" value="1"/>
</dbReference>
<reference evidence="5" key="1">
    <citation type="submission" date="2020-04" db="EMBL/GenBank/DDBJ databases">
        <authorList>
            <person name="Alioto T."/>
            <person name="Alioto T."/>
            <person name="Gomez Garrido J."/>
        </authorList>
    </citation>
    <scope>NUCLEOTIDE SEQUENCE</scope>
    <source>
        <strain evidence="5">A484AB</strain>
    </source>
</reference>
<proteinExistence type="inferred from homology"/>
<dbReference type="GO" id="GO:0005576">
    <property type="term" value="C:extracellular region"/>
    <property type="evidence" value="ECO:0007669"/>
    <property type="project" value="InterPro"/>
</dbReference>
<dbReference type="AlphaFoldDB" id="A0A7D9DXN4"/>
<gene>
    <name evidence="5" type="ORF">PACLA_8A039338</name>
</gene>
<dbReference type="Gene3D" id="1.50.10.100">
    <property type="entry name" value="Chondroitin AC/alginate lyase"/>
    <property type="match status" value="1"/>
</dbReference>
<dbReference type="OrthoDB" id="5959743at2759"/>
<feature type="non-terminal residue" evidence="5">
    <location>
        <position position="1073"/>
    </location>
</feature>
<keyword evidence="6" id="KW-1185">Reference proteome</keyword>
<dbReference type="InterPro" id="IPR008929">
    <property type="entry name" value="Chondroitin_lyas"/>
</dbReference>
<accession>A0A7D9DXN4</accession>
<sequence>METRQYTSTLVSNDIQLNQVVMRTHFILIAALVSVVKGDLYDEDFMNTNFTTSAQLYRGGIKIWLYLRKIIPGEMTLSFYTLVNRATPAQPECDFSISLKFTGWRAVWVSFQECKLRRSMSPLYLMRIQAPFWHAGVIYFDLLHILRKNMEIRLIKTRLRDWYRVKGQSTYELTGYHRTRWFRLRTKIKRARGYLQTLNITKTKDGFIKGTPLFSRNSEYGQLSISAPDIKFGFMFRDVLLPLAFEYYFASRKEEIHKTIEIKLSKLNHPNTERATVEKLVGFDKELMNIFYDKYKLGIRTLTKYKLRKALREINHKRFLRIKRIFEYIIDQGWAVGSALGSLDHEMIRSSKGFVTSIFLLHQQLRRSSLLLQLIDITKWYLEFGELYQKPFESVGTTADRLRTLFLYRLMCVLVMPEATLQEALDKMRDMRALTAWYENALSINPALGGTIKPDYTGYHHQSFYPNDYVLPGLLTASHVVYILRGTEYEVSETSRDNLRNAIHFMRLLSEQYIIPNSVTNASPTIVLWEDSQDLIPHKTRSQYQHIGSLPHRTNEIEDTSTHHARSPLHNESIRAFLRMFNESNRDVHAYLKRGKWCSWKSSYMYTLGSLSLLYELKQRAMDLGIDAEPAPQGNWAKNFAALSIHRRQGWVVTVKGFNNFIWGHESSHRGNEYGRYQSYGQLLIANTDYGLKAHDIDRGWDWTRLPGTTTLRMPVEQLRDKETRFYNPKSLCGAMHFQGTSQFRNGVFTMDFERPGYSDRAAEFWFKKSVFFFDNLLVCLGSDIKAKRFSFRPAEVETTLFQNIGRQQHARRFIWSINSPGKTTRDTTDRYGWRLSPDERGTFRQSAITFESRHNERVNSGDRITQNGTKGISMIYPEIRSLNDYSMEILQVLKIWRYTLPVPILQDALELRAQNSAGNDRWNLQGRRNDVKGYMGMSSQKRCPGNKKYNTRCIWIYALERFSSALGVMGILCTDVHGVRLCISLFTKLLFPNTYGGTSRHSCLAMFSVLAFAQDTALLPNEVTVGGPTDPLMCIQIFNNKSQTLYFSVLITTQADMTNRGILANKSHAASL</sequence>
<evidence type="ECO:0000259" key="4">
    <source>
        <dbReference type="Pfam" id="PF09093"/>
    </source>
</evidence>
<organism evidence="5 6">
    <name type="scientific">Paramuricea clavata</name>
    <name type="common">Red gorgonian</name>
    <name type="synonym">Violescent sea-whip</name>
    <dbReference type="NCBI Taxonomy" id="317549"/>
    <lineage>
        <taxon>Eukaryota</taxon>
        <taxon>Metazoa</taxon>
        <taxon>Cnidaria</taxon>
        <taxon>Anthozoa</taxon>
        <taxon>Octocorallia</taxon>
        <taxon>Malacalcyonacea</taxon>
        <taxon>Plexauridae</taxon>
        <taxon>Paramuricea</taxon>
    </lineage>
</organism>
<dbReference type="Pfam" id="PF09092">
    <property type="entry name" value="Lyase_N"/>
    <property type="match status" value="1"/>
</dbReference>
<dbReference type="SUPFAM" id="SSF49785">
    <property type="entry name" value="Galactose-binding domain-like"/>
    <property type="match status" value="1"/>
</dbReference>
<evidence type="ECO:0000313" key="5">
    <source>
        <dbReference type="EMBL" id="CAB3996575.1"/>
    </source>
</evidence>
<dbReference type="InterPro" id="IPR039174">
    <property type="entry name" value="Chondroitin_ABC_lyase"/>
</dbReference>
<dbReference type="InterPro" id="IPR015176">
    <property type="entry name" value="Lyase_N"/>
</dbReference>
<dbReference type="InterPro" id="IPR014718">
    <property type="entry name" value="GH-type_carb-bd"/>
</dbReference>
<feature type="domain" description="Lyase catalytic" evidence="4">
    <location>
        <begin position="311"/>
        <end position="521"/>
    </location>
</feature>
<dbReference type="Gene3D" id="2.60.120.430">
    <property type="entry name" value="Galactose-binding lectin"/>
    <property type="match status" value="1"/>
</dbReference>
<dbReference type="Pfam" id="PF09093">
    <property type="entry name" value="Lyase_catalyt"/>
    <property type="match status" value="1"/>
</dbReference>